<feature type="transmembrane region" description="Helical" evidence="1">
    <location>
        <begin position="212"/>
        <end position="233"/>
    </location>
</feature>
<feature type="transmembrane region" description="Helical" evidence="1">
    <location>
        <begin position="131"/>
        <end position="149"/>
    </location>
</feature>
<evidence type="ECO:0000313" key="2">
    <source>
        <dbReference type="EMBL" id="ORY24102.1"/>
    </source>
</evidence>
<feature type="transmembrane region" description="Helical" evidence="1">
    <location>
        <begin position="61"/>
        <end position="83"/>
    </location>
</feature>
<name>A0A1Y2ANL7_9FUNG</name>
<keyword evidence="3" id="KW-1185">Reference proteome</keyword>
<feature type="transmembrane region" description="Helical" evidence="1">
    <location>
        <begin position="248"/>
        <end position="268"/>
    </location>
</feature>
<protein>
    <recommendedName>
        <fullName evidence="4">Family A G protein-coupled receptor-like protein</fullName>
    </recommendedName>
</protein>
<accession>A0A1Y2ANL7</accession>
<proteinExistence type="predicted"/>
<keyword evidence="1" id="KW-0812">Transmembrane</keyword>
<organism evidence="2 3">
    <name type="scientific">Neocallimastix californiae</name>
    <dbReference type="NCBI Taxonomy" id="1754190"/>
    <lineage>
        <taxon>Eukaryota</taxon>
        <taxon>Fungi</taxon>
        <taxon>Fungi incertae sedis</taxon>
        <taxon>Chytridiomycota</taxon>
        <taxon>Chytridiomycota incertae sedis</taxon>
        <taxon>Neocallimastigomycetes</taxon>
        <taxon>Neocallimastigales</taxon>
        <taxon>Neocallimastigaceae</taxon>
        <taxon>Neocallimastix</taxon>
    </lineage>
</organism>
<reference evidence="2 3" key="1">
    <citation type="submission" date="2016-08" db="EMBL/GenBank/DDBJ databases">
        <title>A Parts List for Fungal Cellulosomes Revealed by Comparative Genomics.</title>
        <authorList>
            <consortium name="DOE Joint Genome Institute"/>
            <person name="Haitjema C.H."/>
            <person name="Gilmore S.P."/>
            <person name="Henske J.K."/>
            <person name="Solomon K.V."/>
            <person name="De Groot R."/>
            <person name="Kuo A."/>
            <person name="Mondo S.J."/>
            <person name="Salamov A.A."/>
            <person name="Labutti K."/>
            <person name="Zhao Z."/>
            <person name="Chiniquy J."/>
            <person name="Barry K."/>
            <person name="Brewer H.M."/>
            <person name="Purvine S.O."/>
            <person name="Wright A.T."/>
            <person name="Boxma B."/>
            <person name="Van Alen T."/>
            <person name="Hackstein J.H."/>
            <person name="Baker S.E."/>
            <person name="Grigoriev I.V."/>
            <person name="O'Malley M.A."/>
        </authorList>
    </citation>
    <scope>NUCLEOTIDE SEQUENCE [LARGE SCALE GENOMIC DNA]</scope>
    <source>
        <strain evidence="2 3">G1</strain>
    </source>
</reference>
<evidence type="ECO:0000313" key="3">
    <source>
        <dbReference type="Proteomes" id="UP000193920"/>
    </source>
</evidence>
<keyword evidence="1" id="KW-1133">Transmembrane helix</keyword>
<gene>
    <name evidence="2" type="ORF">LY90DRAFT_706684</name>
</gene>
<evidence type="ECO:0008006" key="4">
    <source>
        <dbReference type="Google" id="ProtNLM"/>
    </source>
</evidence>
<feature type="transmembrane region" description="Helical" evidence="1">
    <location>
        <begin position="169"/>
        <end position="191"/>
    </location>
</feature>
<comment type="caution">
    <text evidence="2">The sequence shown here is derived from an EMBL/GenBank/DDBJ whole genome shotgun (WGS) entry which is preliminary data.</text>
</comment>
<dbReference type="Proteomes" id="UP000193920">
    <property type="component" value="Unassembled WGS sequence"/>
</dbReference>
<feature type="transmembrane region" description="Helical" evidence="1">
    <location>
        <begin position="35"/>
        <end position="54"/>
    </location>
</feature>
<dbReference type="AlphaFoldDB" id="A0A1Y2ANL7"/>
<feature type="transmembrane region" description="Helical" evidence="1">
    <location>
        <begin position="103"/>
        <end position="119"/>
    </location>
</feature>
<sequence length="409" mass="46132">MDVKMNKNSPGANTCNNKDYETWFQGVNSQTKDTFFFTFIIQFILVSLMYIHVGNGKYWRVLFYAATAGLIGAIIEHTTLGYICQKSQHDIHTKVYPFFIEEFFWVICEYAIPYLNLIKMEALSKEKAVKIIKAIILILLIPFAGARLYDGYDRMIEGYLNTEISRKCHGVAFGTMAAADVICTIFIIYFVKRKNKNGTFNNESITSYIKNSSYTILIAVDTVSFILSVLYIVSTLYPENADLGSSTTIFHCLKSVFVLILATDALIFKYGVNGPGTKHGSSGSTPTKGIGSDYYKNNNYNNNHSGNYSVDVTSANYKNGNSSQNTYINMSSYNYPSMDRKYINKASKAYIKDSGIYPNTKPIIKNYTNTSPLSLEDGKEFQSQQFGYSYTSNDYTDLIYKGAISKNKE</sequence>
<dbReference type="OrthoDB" id="2143908at2759"/>
<keyword evidence="1" id="KW-0472">Membrane</keyword>
<dbReference type="EMBL" id="MCOG01000226">
    <property type="protein sequence ID" value="ORY24102.1"/>
    <property type="molecule type" value="Genomic_DNA"/>
</dbReference>
<evidence type="ECO:0000256" key="1">
    <source>
        <dbReference type="SAM" id="Phobius"/>
    </source>
</evidence>